<keyword id="KW-0903">Direct protein sequencing</keyword>
<organism>
    <name type="scientific">Bos taurus</name>
    <name type="common">Bovine</name>
    <dbReference type="NCBI Taxonomy" id="9913"/>
    <lineage>
        <taxon>Eukaryota</taxon>
        <taxon>Metazoa</taxon>
        <taxon>Chordata</taxon>
        <taxon>Craniata</taxon>
        <taxon>Vertebrata</taxon>
        <taxon>Euteleostomi</taxon>
        <taxon>Mammalia</taxon>
        <taxon>Eutheria</taxon>
        <taxon>Laurasiatheria</taxon>
        <taxon>Artiodactyla</taxon>
        <taxon>Ruminantia</taxon>
        <taxon>Pecora</taxon>
        <taxon>Bovidae</taxon>
        <taxon>Bovinae</taxon>
        <taxon>Bos</taxon>
    </lineage>
</organism>
<protein>
    <submittedName>
        <fullName>ATP-dependent 20 S proteasome activator</fullName>
    </submittedName>
</protein>
<accession>Q9TRB0</accession>
<dbReference type="AlphaFoldDB" id="Q9TRB0"/>
<name>Q9TRB0_BOVIN</name>
<sequence>MITSAAGIISLLDEEEPQLK</sequence>
<proteinExistence type="evidence at protein level"/>
<reference key="1">
    <citation type="journal article" date="1994" name="J. Biol. Chem.">
        <title>PA700, an ATP-dependent activator of the 20 S proteasome, is an ATPase containing multiple members of a nucleotide-binding protein family.</title>
        <authorList>
            <person name="DeMartino G.N."/>
            <person name="Moomaw C.R."/>
            <person name="Zagnitko O.P."/>
            <person name="Proske R.J."/>
            <person name="Chu-Ping M."/>
            <person name="Afendis S.J."/>
            <person name="Swaffield J.C."/>
            <person name="Slaughter C.A."/>
        </authorList>
    </citation>
    <scope>PROTEIN SEQUENCE</scope>
</reference>
<feature type="region of interest" description="Disordered" evidence="1">
    <location>
        <begin position="1"/>
        <end position="20"/>
    </location>
</feature>
<evidence type="ECO:0000256" key="1">
    <source>
        <dbReference type="SAM" id="MobiDB-lite"/>
    </source>
</evidence>